<accession>A0A3B0YZ63</accession>
<keyword evidence="1" id="KW-0812">Transmembrane</keyword>
<gene>
    <name evidence="2" type="ORF">MNBD_GAMMA17-2129</name>
</gene>
<proteinExistence type="predicted"/>
<organism evidence="2">
    <name type="scientific">hydrothermal vent metagenome</name>
    <dbReference type="NCBI Taxonomy" id="652676"/>
    <lineage>
        <taxon>unclassified sequences</taxon>
        <taxon>metagenomes</taxon>
        <taxon>ecological metagenomes</taxon>
    </lineage>
</organism>
<dbReference type="AlphaFoldDB" id="A0A3B0YZ63"/>
<protein>
    <submittedName>
        <fullName evidence="2">Uncharacterized protein</fullName>
    </submittedName>
</protein>
<reference evidence="2" key="1">
    <citation type="submission" date="2018-06" db="EMBL/GenBank/DDBJ databases">
        <authorList>
            <person name="Zhirakovskaya E."/>
        </authorList>
    </citation>
    <scope>NUCLEOTIDE SEQUENCE</scope>
</reference>
<evidence type="ECO:0000256" key="1">
    <source>
        <dbReference type="SAM" id="Phobius"/>
    </source>
</evidence>
<feature type="transmembrane region" description="Helical" evidence="1">
    <location>
        <begin position="20"/>
        <end position="37"/>
    </location>
</feature>
<name>A0A3B0YZ63_9ZZZZ</name>
<sequence>MEYLIFTVRPLDLDIEPIELGQFTIIAGVVYWVVRNIKNEKAREEKQN</sequence>
<keyword evidence="1" id="KW-0472">Membrane</keyword>
<dbReference type="EMBL" id="UOFQ01000005">
    <property type="protein sequence ID" value="VAW84671.1"/>
    <property type="molecule type" value="Genomic_DNA"/>
</dbReference>
<keyword evidence="1" id="KW-1133">Transmembrane helix</keyword>
<evidence type="ECO:0000313" key="2">
    <source>
        <dbReference type="EMBL" id="VAW84671.1"/>
    </source>
</evidence>